<proteinExistence type="predicted"/>
<evidence type="ECO:0000259" key="2">
    <source>
        <dbReference type="Pfam" id="PF02602"/>
    </source>
</evidence>
<dbReference type="InterPro" id="IPR039793">
    <property type="entry name" value="UROS/Hem4"/>
</dbReference>
<feature type="compositionally biased region" description="Basic and acidic residues" evidence="1">
    <location>
        <begin position="286"/>
        <end position="304"/>
    </location>
</feature>
<evidence type="ECO:0000313" key="3">
    <source>
        <dbReference type="EMBL" id="QGT78881.1"/>
    </source>
</evidence>
<dbReference type="EMBL" id="CP046415">
    <property type="protein sequence ID" value="QGT78881.1"/>
    <property type="molecule type" value="Genomic_DNA"/>
</dbReference>
<keyword evidence="4" id="KW-1185">Reference proteome</keyword>
<dbReference type="PANTHER" id="PTHR40082">
    <property type="entry name" value="BLR5956 PROTEIN"/>
    <property type="match status" value="1"/>
</dbReference>
<gene>
    <name evidence="3" type="ORF">GM160_08225</name>
</gene>
<dbReference type="InterPro" id="IPR036108">
    <property type="entry name" value="4pyrrol_syn_uPrphyn_synt_sf"/>
</dbReference>
<dbReference type="RefSeq" id="WP_156574473.1">
    <property type="nucleotide sequence ID" value="NZ_CP046415.1"/>
</dbReference>
<dbReference type="Gene3D" id="3.40.50.10090">
    <property type="match status" value="2"/>
</dbReference>
<dbReference type="AlphaFoldDB" id="A0A6I6D615"/>
<reference evidence="3 4" key="1">
    <citation type="submission" date="2019-11" db="EMBL/GenBank/DDBJ databases">
        <authorList>
            <person name="Zhang J."/>
            <person name="Sun C."/>
        </authorList>
    </citation>
    <scope>NUCLEOTIDE SEQUENCE [LARGE SCALE GENOMIC DNA]</scope>
    <source>
        <strain evidence="4">sp2</strain>
    </source>
</reference>
<accession>A0A6I6D615</accession>
<dbReference type="GO" id="GO:0006780">
    <property type="term" value="P:uroporphyrinogen III biosynthetic process"/>
    <property type="evidence" value="ECO:0007669"/>
    <property type="project" value="InterPro"/>
</dbReference>
<sequence>MSARLDANAFSGRRIALPETRQLDVLANLMLRRGADVVRCPLISMHDHPDQAAVGEWLDRFVADPRVGDLVILTGESIARLDAAAERFGRQDAFRERLTKARLIVRGPKPGRVLKRWGLSPDLVAERPTSAGVIASLQGLADPAAVIGVAMYGTEPNRPLIEAIGALGAEPLPVWPYVYAGESETETVLALIERLIDGEIDAIAFTSQPQIDRLLKVARNHELETALREALASRTTVTAIGPVMANRLTELGIGVDVMPEGRYFMKPLVDALASHLQGPGSGTGDSHPDAGPEVDPKVDRGATS</sequence>
<dbReference type="Pfam" id="PF02602">
    <property type="entry name" value="HEM4"/>
    <property type="match status" value="1"/>
</dbReference>
<protein>
    <submittedName>
        <fullName evidence="3">Uroporphyrinogen-III synthase</fullName>
    </submittedName>
</protein>
<feature type="domain" description="Tetrapyrrole biosynthesis uroporphyrinogen III synthase" evidence="2">
    <location>
        <begin position="25"/>
        <end position="260"/>
    </location>
</feature>
<dbReference type="KEGG" id="ghl:GM160_08225"/>
<dbReference type="CDD" id="cd06578">
    <property type="entry name" value="HemD"/>
    <property type="match status" value="1"/>
</dbReference>
<evidence type="ECO:0000256" key="1">
    <source>
        <dbReference type="SAM" id="MobiDB-lite"/>
    </source>
</evidence>
<feature type="region of interest" description="Disordered" evidence="1">
    <location>
        <begin position="275"/>
        <end position="304"/>
    </location>
</feature>
<dbReference type="GO" id="GO:0004852">
    <property type="term" value="F:uroporphyrinogen-III synthase activity"/>
    <property type="evidence" value="ECO:0007669"/>
    <property type="project" value="InterPro"/>
</dbReference>
<evidence type="ECO:0000313" key="4">
    <source>
        <dbReference type="Proteomes" id="UP000427716"/>
    </source>
</evidence>
<name>A0A6I6D615_9GAMM</name>
<dbReference type="InterPro" id="IPR003754">
    <property type="entry name" value="4pyrrol_synth_uPrphyn_synth"/>
</dbReference>
<organism evidence="3 4">
    <name type="scientific">Guyparkeria halophila</name>
    <dbReference type="NCBI Taxonomy" id="47960"/>
    <lineage>
        <taxon>Bacteria</taxon>
        <taxon>Pseudomonadati</taxon>
        <taxon>Pseudomonadota</taxon>
        <taxon>Gammaproteobacteria</taxon>
        <taxon>Chromatiales</taxon>
        <taxon>Thioalkalibacteraceae</taxon>
        <taxon>Guyparkeria</taxon>
    </lineage>
</organism>
<dbReference type="Proteomes" id="UP000427716">
    <property type="component" value="Chromosome"/>
</dbReference>
<dbReference type="SUPFAM" id="SSF69618">
    <property type="entry name" value="HemD-like"/>
    <property type="match status" value="1"/>
</dbReference>
<dbReference type="PANTHER" id="PTHR40082:SF1">
    <property type="entry name" value="BLR5956 PROTEIN"/>
    <property type="match status" value="1"/>
</dbReference>